<dbReference type="InterPro" id="IPR015943">
    <property type="entry name" value="WD40/YVTN_repeat-like_dom_sf"/>
</dbReference>
<dbReference type="SMART" id="SM00320">
    <property type="entry name" value="WD40"/>
    <property type="match status" value="4"/>
</dbReference>
<reference evidence="5 6" key="1">
    <citation type="submission" date="2019-10" db="EMBL/GenBank/DDBJ databases">
        <title>Dictyobacter vulcani sp. nov., within the class Ktedonobacteria, isolated from soil of volcanic Mt. Zao.</title>
        <authorList>
            <person name="Zheng Y."/>
            <person name="Wang C.M."/>
            <person name="Sakai Y."/>
            <person name="Abe K."/>
            <person name="Yokota A."/>
            <person name="Yabe S."/>
        </authorList>
    </citation>
    <scope>NUCLEOTIDE SEQUENCE [LARGE SCALE GENOMIC DNA]</scope>
    <source>
        <strain evidence="5 6">W12</strain>
    </source>
</reference>
<dbReference type="Gene3D" id="2.130.10.10">
    <property type="entry name" value="YVTN repeat-like/Quinoprotein amine dehydrogenase"/>
    <property type="match status" value="3"/>
</dbReference>
<dbReference type="InterPro" id="IPR001680">
    <property type="entry name" value="WD40_rpt"/>
</dbReference>
<feature type="domain" description="Anaphase-promoting complex subunit 4-like WD40" evidence="4">
    <location>
        <begin position="319"/>
        <end position="367"/>
    </location>
</feature>
<dbReference type="Proteomes" id="UP000326912">
    <property type="component" value="Unassembled WGS sequence"/>
</dbReference>
<keyword evidence="1" id="KW-0853">WD repeat</keyword>
<proteinExistence type="predicted"/>
<feature type="transmembrane region" description="Helical" evidence="3">
    <location>
        <begin position="110"/>
        <end position="131"/>
    </location>
</feature>
<dbReference type="Pfam" id="PF12894">
    <property type="entry name" value="ANAPC4_WD40"/>
    <property type="match status" value="1"/>
</dbReference>
<evidence type="ECO:0000256" key="3">
    <source>
        <dbReference type="SAM" id="Phobius"/>
    </source>
</evidence>
<dbReference type="PANTHER" id="PTHR19848">
    <property type="entry name" value="WD40 REPEAT PROTEIN"/>
    <property type="match status" value="1"/>
</dbReference>
<dbReference type="RefSeq" id="WP_162005236.1">
    <property type="nucleotide sequence ID" value="NZ_BKZW01000001.1"/>
</dbReference>
<sequence length="476" mass="51879">MADPKQPFNSDDVEQLVDQLSTSNPDTTNIDRRFLHDLRQVLATEDVKVQMQQDQRSLQNALTRITAAKAQAPTRRRTYTPDDRGVIFMELRSIQQAHPLSRFTLVKRTLSMLAVAVIIFAVIGSAVFFIVTGAQNQLAHHAPGDTSTGAAATRPGTTIYSYPQDDIVTGIEWTHDGKRVFSTGSQLYSWDAFTGKHVIQYPVHTQGLTTWLSSQLSPDNKMVAVWQVDHIVVLDAHTGKQLKSLTYPFSQATEGGKVYLAHIPPELSWSPDGNVLKIIIMSPANAKGSMPFTDILVSYNVATGQRQDTRLALTTPLVLSWSPDGKYLAAGDLTTGIVSILDATSGQIIHTLPGTQVSLETMSISWSPDSKQLATTDVGRNSTASNVSTYIWNVASATKIKTYLDVTNPRWSPDGKYLAFSPGDAPSDIKIMDTVSGRVVTTYHHGSNGNSIAWSPDSKHIASGGDGLTYVWVAVP</sequence>
<keyword evidence="3" id="KW-0472">Membrane</keyword>
<keyword evidence="6" id="KW-1185">Reference proteome</keyword>
<evidence type="ECO:0000259" key="4">
    <source>
        <dbReference type="Pfam" id="PF12894"/>
    </source>
</evidence>
<dbReference type="AlphaFoldDB" id="A0A5J4KU78"/>
<dbReference type="SUPFAM" id="SSF82171">
    <property type="entry name" value="DPP6 N-terminal domain-like"/>
    <property type="match status" value="1"/>
</dbReference>
<keyword evidence="3" id="KW-0812">Transmembrane</keyword>
<dbReference type="InterPro" id="IPR011659">
    <property type="entry name" value="WD40"/>
</dbReference>
<dbReference type="EMBL" id="BKZW01000001">
    <property type="protein sequence ID" value="GER88756.1"/>
    <property type="molecule type" value="Genomic_DNA"/>
</dbReference>
<gene>
    <name evidence="5" type="ORF">KDW_29180</name>
</gene>
<dbReference type="Pfam" id="PF00400">
    <property type="entry name" value="WD40"/>
    <property type="match status" value="1"/>
</dbReference>
<evidence type="ECO:0000256" key="2">
    <source>
        <dbReference type="ARBA" id="ARBA00022737"/>
    </source>
</evidence>
<protein>
    <recommendedName>
        <fullName evidence="4">Anaphase-promoting complex subunit 4-like WD40 domain-containing protein</fullName>
    </recommendedName>
</protein>
<evidence type="ECO:0000313" key="5">
    <source>
        <dbReference type="EMBL" id="GER88756.1"/>
    </source>
</evidence>
<keyword evidence="2" id="KW-0677">Repeat</keyword>
<organism evidence="5 6">
    <name type="scientific">Dictyobacter vulcani</name>
    <dbReference type="NCBI Taxonomy" id="2607529"/>
    <lineage>
        <taxon>Bacteria</taxon>
        <taxon>Bacillati</taxon>
        <taxon>Chloroflexota</taxon>
        <taxon>Ktedonobacteria</taxon>
        <taxon>Ktedonobacterales</taxon>
        <taxon>Dictyobacteraceae</taxon>
        <taxon>Dictyobacter</taxon>
    </lineage>
</organism>
<dbReference type="InterPro" id="IPR024977">
    <property type="entry name" value="Apc4-like_WD40_dom"/>
</dbReference>
<comment type="caution">
    <text evidence="5">The sequence shown here is derived from an EMBL/GenBank/DDBJ whole genome shotgun (WGS) entry which is preliminary data.</text>
</comment>
<evidence type="ECO:0000256" key="1">
    <source>
        <dbReference type="ARBA" id="ARBA00022574"/>
    </source>
</evidence>
<keyword evidence="3" id="KW-1133">Transmembrane helix</keyword>
<name>A0A5J4KU78_9CHLR</name>
<dbReference type="Pfam" id="PF07676">
    <property type="entry name" value="PD40"/>
    <property type="match status" value="1"/>
</dbReference>
<dbReference type="PANTHER" id="PTHR19848:SF8">
    <property type="entry name" value="F-BOX AND WD REPEAT DOMAIN CONTAINING 7"/>
    <property type="match status" value="1"/>
</dbReference>
<evidence type="ECO:0000313" key="6">
    <source>
        <dbReference type="Proteomes" id="UP000326912"/>
    </source>
</evidence>
<accession>A0A5J4KU78</accession>